<evidence type="ECO:0000256" key="1">
    <source>
        <dbReference type="SAM" id="MobiDB-lite"/>
    </source>
</evidence>
<sequence length="310" mass="33507">MDVFGLLESGWFGPGASAPFSGSSPHDSAHSGQGREDEEAVKQAAWRWRFNRRWAHEQARHLDPDRQTLDDEMDAWDEALGFLDACGPVSRGYIGRTVSTEQNLGQSLRSQGSGLSTANMLEESQHDSSLLKDQAELDATRALSSIARRAQDLFKQQQQIEKQVEQRWSSTGGKQWVGAQMPSATVERFGQCPFVLVRVAEREPGPKCLLVRSAHDASEPRLLAAVTAEAQTVRSQHNLAPVQIALVGAGTLQWSTGRSDGVSIVPGTTADAAHSPGDVARLAASVLRTSLPMHERISVAPVAAARSSIP</sequence>
<organism evidence="2 3">
    <name type="scientific">Symbiochloris irregularis</name>
    <dbReference type="NCBI Taxonomy" id="706552"/>
    <lineage>
        <taxon>Eukaryota</taxon>
        <taxon>Viridiplantae</taxon>
        <taxon>Chlorophyta</taxon>
        <taxon>core chlorophytes</taxon>
        <taxon>Trebouxiophyceae</taxon>
        <taxon>Trebouxiales</taxon>
        <taxon>Trebouxiaceae</taxon>
        <taxon>Symbiochloris</taxon>
    </lineage>
</organism>
<feature type="region of interest" description="Disordered" evidence="1">
    <location>
        <begin position="17"/>
        <end position="42"/>
    </location>
</feature>
<gene>
    <name evidence="2" type="ORF">WJX73_001714</name>
</gene>
<name>A0AAW1P7E2_9CHLO</name>
<proteinExistence type="predicted"/>
<accession>A0AAW1P7E2</accession>
<comment type="caution">
    <text evidence="2">The sequence shown here is derived from an EMBL/GenBank/DDBJ whole genome shotgun (WGS) entry which is preliminary data.</text>
</comment>
<keyword evidence="3" id="KW-1185">Reference proteome</keyword>
<evidence type="ECO:0000313" key="2">
    <source>
        <dbReference type="EMBL" id="KAK9804125.1"/>
    </source>
</evidence>
<dbReference type="Proteomes" id="UP001465755">
    <property type="component" value="Unassembled WGS sequence"/>
</dbReference>
<evidence type="ECO:0000313" key="3">
    <source>
        <dbReference type="Proteomes" id="UP001465755"/>
    </source>
</evidence>
<reference evidence="2 3" key="1">
    <citation type="journal article" date="2024" name="Nat. Commun.">
        <title>Phylogenomics reveals the evolutionary origins of lichenization in chlorophyte algae.</title>
        <authorList>
            <person name="Puginier C."/>
            <person name="Libourel C."/>
            <person name="Otte J."/>
            <person name="Skaloud P."/>
            <person name="Haon M."/>
            <person name="Grisel S."/>
            <person name="Petersen M."/>
            <person name="Berrin J.G."/>
            <person name="Delaux P.M."/>
            <person name="Dal Grande F."/>
            <person name="Keller J."/>
        </authorList>
    </citation>
    <scope>NUCLEOTIDE SEQUENCE [LARGE SCALE GENOMIC DNA]</scope>
    <source>
        <strain evidence="2 3">SAG 2036</strain>
    </source>
</reference>
<dbReference type="EMBL" id="JALJOQ010000052">
    <property type="protein sequence ID" value="KAK9804125.1"/>
    <property type="molecule type" value="Genomic_DNA"/>
</dbReference>
<dbReference type="AlphaFoldDB" id="A0AAW1P7E2"/>
<protein>
    <submittedName>
        <fullName evidence="2">Uncharacterized protein</fullName>
    </submittedName>
</protein>